<comment type="cofactor">
    <cofactor evidence="1 5">
        <name>Zn(2+)</name>
        <dbReference type="ChEBI" id="CHEBI:29105"/>
    </cofactor>
</comment>
<reference evidence="7 8" key="1">
    <citation type="submission" date="2019-06" db="EMBL/GenBank/DDBJ databases">
        <title>Whole genome sequence for Rhodospirillaceae sp. R148.</title>
        <authorList>
            <person name="Wang G."/>
        </authorList>
    </citation>
    <scope>NUCLEOTIDE SEQUENCE [LARGE SCALE GENOMIC DNA]</scope>
    <source>
        <strain evidence="7 8">R148</strain>
    </source>
</reference>
<dbReference type="InterPro" id="IPR013149">
    <property type="entry name" value="ADH-like_C"/>
</dbReference>
<evidence type="ECO:0000256" key="2">
    <source>
        <dbReference type="ARBA" id="ARBA00022723"/>
    </source>
</evidence>
<evidence type="ECO:0000256" key="3">
    <source>
        <dbReference type="ARBA" id="ARBA00022833"/>
    </source>
</evidence>
<dbReference type="InterPro" id="IPR002328">
    <property type="entry name" value="ADH_Zn_CS"/>
</dbReference>
<protein>
    <submittedName>
        <fullName evidence="7">Zinc-binding dehydrogenase</fullName>
    </submittedName>
</protein>
<dbReference type="InterPro" id="IPR036291">
    <property type="entry name" value="NAD(P)-bd_dom_sf"/>
</dbReference>
<feature type="domain" description="Enoyl reductase (ER)" evidence="6">
    <location>
        <begin position="7"/>
        <end position="358"/>
    </location>
</feature>
<dbReference type="PANTHER" id="PTHR42813">
    <property type="entry name" value="ZINC-TYPE ALCOHOL DEHYDROGENASE-LIKE"/>
    <property type="match status" value="1"/>
</dbReference>
<dbReference type="Proteomes" id="UP000315252">
    <property type="component" value="Unassembled WGS sequence"/>
</dbReference>
<keyword evidence="4" id="KW-0560">Oxidoreductase</keyword>
<dbReference type="SUPFAM" id="SSF51735">
    <property type="entry name" value="NAD(P)-binding Rossmann-fold domains"/>
    <property type="match status" value="1"/>
</dbReference>
<evidence type="ECO:0000256" key="5">
    <source>
        <dbReference type="RuleBase" id="RU361277"/>
    </source>
</evidence>
<dbReference type="OrthoDB" id="9773078at2"/>
<organism evidence="7 8">
    <name type="scientific">Denitrobaculum tricleocarpae</name>
    <dbReference type="NCBI Taxonomy" id="2591009"/>
    <lineage>
        <taxon>Bacteria</taxon>
        <taxon>Pseudomonadati</taxon>
        <taxon>Pseudomonadota</taxon>
        <taxon>Alphaproteobacteria</taxon>
        <taxon>Rhodospirillales</taxon>
        <taxon>Rhodospirillaceae</taxon>
        <taxon>Denitrobaculum</taxon>
    </lineage>
</organism>
<dbReference type="InterPro" id="IPR011032">
    <property type="entry name" value="GroES-like_sf"/>
</dbReference>
<dbReference type="SMART" id="SM00829">
    <property type="entry name" value="PKS_ER"/>
    <property type="match status" value="1"/>
</dbReference>
<dbReference type="GO" id="GO:0008270">
    <property type="term" value="F:zinc ion binding"/>
    <property type="evidence" value="ECO:0007669"/>
    <property type="project" value="InterPro"/>
</dbReference>
<keyword evidence="3 5" id="KW-0862">Zinc</keyword>
<evidence type="ECO:0000313" key="8">
    <source>
        <dbReference type="Proteomes" id="UP000315252"/>
    </source>
</evidence>
<keyword evidence="2 5" id="KW-0479">Metal-binding</keyword>
<dbReference type="Gene3D" id="3.40.50.720">
    <property type="entry name" value="NAD(P)-binding Rossmann-like Domain"/>
    <property type="match status" value="1"/>
</dbReference>
<evidence type="ECO:0000259" key="6">
    <source>
        <dbReference type="SMART" id="SM00829"/>
    </source>
</evidence>
<name>A0A545U2C1_9PROT</name>
<comment type="caution">
    <text evidence="7">The sequence shown here is derived from an EMBL/GenBank/DDBJ whole genome shotgun (WGS) entry which is preliminary data.</text>
</comment>
<comment type="similarity">
    <text evidence="5">Belongs to the zinc-containing alcohol dehydrogenase family.</text>
</comment>
<dbReference type="Pfam" id="PF00107">
    <property type="entry name" value="ADH_zinc_N"/>
    <property type="match status" value="1"/>
</dbReference>
<keyword evidence="8" id="KW-1185">Reference proteome</keyword>
<dbReference type="PROSITE" id="PS00059">
    <property type="entry name" value="ADH_ZINC"/>
    <property type="match status" value="1"/>
</dbReference>
<gene>
    <name evidence="7" type="ORF">FKG95_03245</name>
</gene>
<dbReference type="RefSeq" id="WP_142894858.1">
    <property type="nucleotide sequence ID" value="NZ_ML660052.1"/>
</dbReference>
<dbReference type="SUPFAM" id="SSF50129">
    <property type="entry name" value="GroES-like"/>
    <property type="match status" value="1"/>
</dbReference>
<dbReference type="GO" id="GO:0016616">
    <property type="term" value="F:oxidoreductase activity, acting on the CH-OH group of donors, NAD or NADP as acceptor"/>
    <property type="evidence" value="ECO:0007669"/>
    <property type="project" value="UniProtKB-ARBA"/>
</dbReference>
<dbReference type="Gene3D" id="3.90.180.10">
    <property type="entry name" value="Medium-chain alcohol dehydrogenases, catalytic domain"/>
    <property type="match status" value="1"/>
</dbReference>
<dbReference type="PANTHER" id="PTHR42813:SF2">
    <property type="entry name" value="DEHYDROGENASE, ZINC-CONTAINING, PUTATIVE (AFU_ORTHOLOGUE AFUA_2G02810)-RELATED"/>
    <property type="match status" value="1"/>
</dbReference>
<dbReference type="Pfam" id="PF08240">
    <property type="entry name" value="ADH_N"/>
    <property type="match status" value="1"/>
</dbReference>
<evidence type="ECO:0000256" key="1">
    <source>
        <dbReference type="ARBA" id="ARBA00001947"/>
    </source>
</evidence>
<evidence type="ECO:0000313" key="7">
    <source>
        <dbReference type="EMBL" id="TQV83621.1"/>
    </source>
</evidence>
<dbReference type="InterPro" id="IPR013154">
    <property type="entry name" value="ADH-like_N"/>
</dbReference>
<dbReference type="InterPro" id="IPR020843">
    <property type="entry name" value="ER"/>
</dbReference>
<accession>A0A545U2C1</accession>
<sequence length="360" mass="38008">MLATYYHDRAEVRVGNLPEPKLLLDSDAIVRVTLAGICGADLDFTQNGPEMGVQQGMRLGHEFVGIVEAIGKDVHNVKVGDRVVASAMFIDGECHYCKRDLPSACDHGGLFGSPLFVEHGGNDIQGGQSEFVRVPYANSSLFTLPEGLSTGAEDAKALPLADNFATGFHGALNSNVRPGETVVVIGDGAVGQCSVMASGLFGPAQIIFVGRHDGRLDFGHQKAGATHSVNGKTTDPVEYVKELTDGRGANSIIDTIGNQTSIKQSLDMAQAGASISVLGFGHLFAPVDAPYSEALFRNLTIHTGIVNVAAYMKTLLPLVESGRIDPSVIFTDTLPLAEAQKGYDLMRSRSAGSIKVALQA</sequence>
<dbReference type="EMBL" id="VHSH01000001">
    <property type="protein sequence ID" value="TQV83621.1"/>
    <property type="molecule type" value="Genomic_DNA"/>
</dbReference>
<evidence type="ECO:0000256" key="4">
    <source>
        <dbReference type="ARBA" id="ARBA00023002"/>
    </source>
</evidence>
<proteinExistence type="inferred from homology"/>
<dbReference type="AlphaFoldDB" id="A0A545U2C1"/>